<dbReference type="Proteomes" id="UP000280346">
    <property type="component" value="Unassembled WGS sequence"/>
</dbReference>
<reference evidence="1 2" key="1">
    <citation type="submission" date="2018-12" db="EMBL/GenBank/DDBJ databases">
        <authorList>
            <person name="Yang Y."/>
        </authorList>
    </citation>
    <scope>NUCLEOTIDE SEQUENCE [LARGE SCALE GENOMIC DNA]</scope>
    <source>
        <strain evidence="1 2">GSF71</strain>
    </source>
</reference>
<organism evidence="1 2">
    <name type="scientific">Azospirillum doebereinerae</name>
    <dbReference type="NCBI Taxonomy" id="92933"/>
    <lineage>
        <taxon>Bacteria</taxon>
        <taxon>Pseudomonadati</taxon>
        <taxon>Pseudomonadota</taxon>
        <taxon>Alphaproteobacteria</taxon>
        <taxon>Rhodospirillales</taxon>
        <taxon>Azospirillaceae</taxon>
        <taxon>Azospirillum</taxon>
    </lineage>
</organism>
<keyword evidence="2" id="KW-1185">Reference proteome</keyword>
<name>A0A433IZ79_9PROT</name>
<gene>
    <name evidence="1" type="ORF">EJ913_30885</name>
</gene>
<sequence length="204" mass="22399">MTMIDISDDEIIVERRTGKGRFVLFCETDLPNDSLIPWWSVVIDIGGDGAAILVRLDERQADQGFTAVALIRIALVIAEADNERRPSVLAGECLRHLRKALEAELQRREGLAEAEALHLDRESSHGFAWLHVEYGDGGMTLSADPSGTEEGVTLEQLLIVLDQLYLDASRRLPGDGRLAEAGVHVGQALRLEGRRTLLPAGGRR</sequence>
<protein>
    <submittedName>
        <fullName evidence="1">Uncharacterized protein</fullName>
    </submittedName>
</protein>
<accession>A0A433IZ79</accession>
<dbReference type="AlphaFoldDB" id="A0A433IZ79"/>
<dbReference type="OrthoDB" id="7369978at2"/>
<dbReference type="EMBL" id="RZIJ01000058">
    <property type="protein sequence ID" value="RUQ60049.1"/>
    <property type="molecule type" value="Genomic_DNA"/>
</dbReference>
<evidence type="ECO:0000313" key="2">
    <source>
        <dbReference type="Proteomes" id="UP000280346"/>
    </source>
</evidence>
<evidence type="ECO:0000313" key="1">
    <source>
        <dbReference type="EMBL" id="RUQ60049.1"/>
    </source>
</evidence>
<proteinExistence type="predicted"/>
<dbReference type="RefSeq" id="WP_127005171.1">
    <property type="nucleotide sequence ID" value="NZ_JBNPXW010000004.1"/>
</dbReference>
<comment type="caution">
    <text evidence="1">The sequence shown here is derived from an EMBL/GenBank/DDBJ whole genome shotgun (WGS) entry which is preliminary data.</text>
</comment>